<comment type="caution">
    <text evidence="6">The sequence shown here is derived from an EMBL/GenBank/DDBJ whole genome shotgun (WGS) entry which is preliminary data.</text>
</comment>
<evidence type="ECO:0000256" key="2">
    <source>
        <dbReference type="ARBA" id="ARBA00022448"/>
    </source>
</evidence>
<keyword evidence="7" id="KW-1185">Reference proteome</keyword>
<accession>A0ABU8BYT7</accession>
<dbReference type="Proteomes" id="UP001431963">
    <property type="component" value="Unassembled WGS sequence"/>
</dbReference>
<keyword evidence="3" id="KW-0547">Nucleotide-binding</keyword>
<dbReference type="Pfam" id="PF08352">
    <property type="entry name" value="oligo_HPY"/>
    <property type="match status" value="1"/>
</dbReference>
<evidence type="ECO:0000256" key="3">
    <source>
        <dbReference type="ARBA" id="ARBA00022741"/>
    </source>
</evidence>
<dbReference type="EMBL" id="JBALHR010000009">
    <property type="protein sequence ID" value="MEH7829420.1"/>
    <property type="molecule type" value="Genomic_DNA"/>
</dbReference>
<keyword evidence="4" id="KW-0067">ATP-binding</keyword>
<proteinExistence type="predicted"/>
<dbReference type="InterPro" id="IPR013563">
    <property type="entry name" value="Oligopep_ABC_C"/>
</dbReference>
<evidence type="ECO:0000256" key="4">
    <source>
        <dbReference type="ARBA" id="ARBA00022840"/>
    </source>
</evidence>
<keyword evidence="2" id="KW-0813">Transport</keyword>
<gene>
    <name evidence="6" type="ORF">V6590_14790</name>
</gene>
<sequence>RETLFANPQHPYTQSLFAATPVTDTAAIRNRIEKRKNARARQASAGLGDTGTA</sequence>
<organism evidence="6 7">
    <name type="scientific">Gemmobacter denitrificans</name>
    <dbReference type="NCBI Taxonomy" id="3123040"/>
    <lineage>
        <taxon>Bacteria</taxon>
        <taxon>Pseudomonadati</taxon>
        <taxon>Pseudomonadota</taxon>
        <taxon>Alphaproteobacteria</taxon>
        <taxon>Rhodobacterales</taxon>
        <taxon>Paracoccaceae</taxon>
        <taxon>Gemmobacter</taxon>
    </lineage>
</organism>
<comment type="subcellular location">
    <subcellularLocation>
        <location evidence="1">Cell membrane</location>
        <topology evidence="1">Peripheral membrane protein</topology>
    </subcellularLocation>
</comment>
<protein>
    <recommendedName>
        <fullName evidence="5">Oligopeptide/dipeptide ABC transporter C-terminal domain-containing protein</fullName>
    </recommendedName>
</protein>
<evidence type="ECO:0000259" key="5">
    <source>
        <dbReference type="Pfam" id="PF08352"/>
    </source>
</evidence>
<evidence type="ECO:0000256" key="1">
    <source>
        <dbReference type="ARBA" id="ARBA00004202"/>
    </source>
</evidence>
<feature type="domain" description="Oligopeptide/dipeptide ABC transporter C-terminal" evidence="5">
    <location>
        <begin position="2"/>
        <end position="37"/>
    </location>
</feature>
<feature type="non-terminal residue" evidence="6">
    <location>
        <position position="1"/>
    </location>
</feature>
<evidence type="ECO:0000313" key="6">
    <source>
        <dbReference type="EMBL" id="MEH7829420.1"/>
    </source>
</evidence>
<name>A0ABU8BYT7_9RHOB</name>
<reference evidence="6" key="1">
    <citation type="submission" date="2024-02" db="EMBL/GenBank/DDBJ databases">
        <title>Genome sequences of strain Gemmobacter sp. JM10B15.</title>
        <authorList>
            <person name="Zhang M."/>
        </authorList>
    </citation>
    <scope>NUCLEOTIDE SEQUENCE</scope>
    <source>
        <strain evidence="6">JM10B15</strain>
    </source>
</reference>
<evidence type="ECO:0000313" key="7">
    <source>
        <dbReference type="Proteomes" id="UP001431963"/>
    </source>
</evidence>